<feature type="repeat" description="WD" evidence="3">
    <location>
        <begin position="152"/>
        <end position="193"/>
    </location>
</feature>
<feature type="domain" description="F-box" evidence="5">
    <location>
        <begin position="31"/>
        <end position="68"/>
    </location>
</feature>
<dbReference type="Pfam" id="PF12937">
    <property type="entry name" value="F-box-like"/>
    <property type="match status" value="1"/>
</dbReference>
<evidence type="ECO:0000313" key="6">
    <source>
        <dbReference type="EnsemblPlants" id="Pp3c8_19810V3.12"/>
    </source>
</evidence>
<evidence type="ECO:0000259" key="5">
    <source>
        <dbReference type="Pfam" id="PF12937"/>
    </source>
</evidence>
<dbReference type="SUPFAM" id="SSF50978">
    <property type="entry name" value="WD40 repeat-like"/>
    <property type="match status" value="1"/>
</dbReference>
<evidence type="ECO:0000256" key="2">
    <source>
        <dbReference type="ARBA" id="ARBA00022737"/>
    </source>
</evidence>
<keyword evidence="2" id="KW-0677">Repeat</keyword>
<dbReference type="InterPro" id="IPR036047">
    <property type="entry name" value="F-box-like_dom_sf"/>
</dbReference>
<reference evidence="6 7" key="1">
    <citation type="journal article" date="2008" name="Science">
        <title>The Physcomitrella genome reveals evolutionary insights into the conquest of land by plants.</title>
        <authorList>
            <person name="Rensing S."/>
            <person name="Lang D."/>
            <person name="Zimmer A."/>
            <person name="Terry A."/>
            <person name="Salamov A."/>
            <person name="Shapiro H."/>
            <person name="Nishiyama T."/>
            <person name="Perroud P.-F."/>
            <person name="Lindquist E."/>
            <person name="Kamisugi Y."/>
            <person name="Tanahashi T."/>
            <person name="Sakakibara K."/>
            <person name="Fujita T."/>
            <person name="Oishi K."/>
            <person name="Shin-I T."/>
            <person name="Kuroki Y."/>
            <person name="Toyoda A."/>
            <person name="Suzuki Y."/>
            <person name="Hashimoto A."/>
            <person name="Yamaguchi K."/>
            <person name="Sugano A."/>
            <person name="Kohara Y."/>
            <person name="Fujiyama A."/>
            <person name="Anterola A."/>
            <person name="Aoki S."/>
            <person name="Ashton N."/>
            <person name="Barbazuk W.B."/>
            <person name="Barker E."/>
            <person name="Bennetzen J."/>
            <person name="Bezanilla M."/>
            <person name="Blankenship R."/>
            <person name="Cho S.H."/>
            <person name="Dutcher S."/>
            <person name="Estelle M."/>
            <person name="Fawcett J.A."/>
            <person name="Gundlach H."/>
            <person name="Hanada K."/>
            <person name="Heyl A."/>
            <person name="Hicks K.A."/>
            <person name="Hugh J."/>
            <person name="Lohr M."/>
            <person name="Mayer K."/>
            <person name="Melkozernov A."/>
            <person name="Murata T."/>
            <person name="Nelson D."/>
            <person name="Pils B."/>
            <person name="Prigge M."/>
            <person name="Reiss B."/>
            <person name="Renner T."/>
            <person name="Rombauts S."/>
            <person name="Rushton P."/>
            <person name="Sanderfoot A."/>
            <person name="Schween G."/>
            <person name="Shiu S.-H."/>
            <person name="Stueber K."/>
            <person name="Theodoulou F.L."/>
            <person name="Tu H."/>
            <person name="Van de Peer Y."/>
            <person name="Verrier P.J."/>
            <person name="Waters E."/>
            <person name="Wood A."/>
            <person name="Yang L."/>
            <person name="Cove D."/>
            <person name="Cuming A."/>
            <person name="Hasebe M."/>
            <person name="Lucas S."/>
            <person name="Mishler D.B."/>
            <person name="Reski R."/>
            <person name="Grigoriev I."/>
            <person name="Quatrano R.S."/>
            <person name="Boore J.L."/>
        </authorList>
    </citation>
    <scope>NUCLEOTIDE SEQUENCE [LARGE SCALE GENOMIC DNA]</scope>
    <source>
        <strain evidence="6 7">cv. Gransden 2004</strain>
    </source>
</reference>
<dbReference type="InterPro" id="IPR042627">
    <property type="entry name" value="FBXW2"/>
</dbReference>
<feature type="region of interest" description="Disordered" evidence="4">
    <location>
        <begin position="1"/>
        <end position="22"/>
    </location>
</feature>
<evidence type="ECO:0000256" key="1">
    <source>
        <dbReference type="ARBA" id="ARBA00022574"/>
    </source>
</evidence>
<protein>
    <recommendedName>
        <fullName evidence="5">F-box domain-containing protein</fullName>
    </recommendedName>
</protein>
<evidence type="ECO:0000256" key="3">
    <source>
        <dbReference type="PROSITE-ProRule" id="PRU00221"/>
    </source>
</evidence>
<name>A0A7I4ED48_PHYPA</name>
<dbReference type="Gramene" id="Pp3c8_19810V3.12">
    <property type="protein sequence ID" value="Pp3c8_19810V3.12"/>
    <property type="gene ID" value="Pp3c8_19810"/>
</dbReference>
<reference evidence="6 7" key="2">
    <citation type="journal article" date="2018" name="Plant J.">
        <title>The Physcomitrella patens chromosome-scale assembly reveals moss genome structure and evolution.</title>
        <authorList>
            <person name="Lang D."/>
            <person name="Ullrich K.K."/>
            <person name="Murat F."/>
            <person name="Fuchs J."/>
            <person name="Jenkins J."/>
            <person name="Haas F.B."/>
            <person name="Piednoel M."/>
            <person name="Gundlach H."/>
            <person name="Van Bel M."/>
            <person name="Meyberg R."/>
            <person name="Vives C."/>
            <person name="Morata J."/>
            <person name="Symeonidi A."/>
            <person name="Hiss M."/>
            <person name="Muchero W."/>
            <person name="Kamisugi Y."/>
            <person name="Saleh O."/>
            <person name="Blanc G."/>
            <person name="Decker E.L."/>
            <person name="van Gessel N."/>
            <person name="Grimwood J."/>
            <person name="Hayes R.D."/>
            <person name="Graham S.W."/>
            <person name="Gunter L.E."/>
            <person name="McDaniel S.F."/>
            <person name="Hoernstein S.N.W."/>
            <person name="Larsson A."/>
            <person name="Li F.W."/>
            <person name="Perroud P.F."/>
            <person name="Phillips J."/>
            <person name="Ranjan P."/>
            <person name="Rokshar D.S."/>
            <person name="Rothfels C.J."/>
            <person name="Schneider L."/>
            <person name="Shu S."/>
            <person name="Stevenson D.W."/>
            <person name="Thummler F."/>
            <person name="Tillich M."/>
            <person name="Villarreal Aguilar J.C."/>
            <person name="Widiez T."/>
            <person name="Wong G.K."/>
            <person name="Wymore A."/>
            <person name="Zhang Y."/>
            <person name="Zimmer A.D."/>
            <person name="Quatrano R.S."/>
            <person name="Mayer K.F.X."/>
            <person name="Goodstein D."/>
            <person name="Casacuberta J.M."/>
            <person name="Vandepoele K."/>
            <person name="Reski R."/>
            <person name="Cuming A.C."/>
            <person name="Tuskan G.A."/>
            <person name="Maumus F."/>
            <person name="Salse J."/>
            <person name="Schmutz J."/>
            <person name="Rensing S.A."/>
        </authorList>
    </citation>
    <scope>NUCLEOTIDE SEQUENCE [LARGE SCALE GENOMIC DNA]</scope>
    <source>
        <strain evidence="6 7">cv. Gransden 2004</strain>
    </source>
</reference>
<dbReference type="SUPFAM" id="SSF81383">
    <property type="entry name" value="F-box domain"/>
    <property type="match status" value="1"/>
</dbReference>
<keyword evidence="1 3" id="KW-0853">WD repeat</keyword>
<organism evidence="6 7">
    <name type="scientific">Physcomitrium patens</name>
    <name type="common">Spreading-leaved earth moss</name>
    <name type="synonym">Physcomitrella patens</name>
    <dbReference type="NCBI Taxonomy" id="3218"/>
    <lineage>
        <taxon>Eukaryota</taxon>
        <taxon>Viridiplantae</taxon>
        <taxon>Streptophyta</taxon>
        <taxon>Embryophyta</taxon>
        <taxon>Bryophyta</taxon>
        <taxon>Bryophytina</taxon>
        <taxon>Bryopsida</taxon>
        <taxon>Funariidae</taxon>
        <taxon>Funariales</taxon>
        <taxon>Funariaceae</taxon>
        <taxon>Physcomitrium</taxon>
    </lineage>
</organism>
<dbReference type="PANTHER" id="PTHR44436:SF1">
    <property type="entry name" value="F-BOX_WD REPEAT-CONTAINING PROTEIN 2"/>
    <property type="match status" value="1"/>
</dbReference>
<sequence length="350" mass="38689">MEHFARGKVKMKAETKTRKAEQSPWGSGAADVLLLVFVRLPAASLARASAVCTAWHNVVTNCPFVWEKALEEQRKELKLKLSQSDVKLVSELDFRTRAATMYQRAHLVHGKMYCRWWKAHPSSCTESDVSVGCADGAARIFDLYSGRCSRILRCHSAAVSSLCVQEEMSVLATGSRDGSVQICDTSTGEIVARLLRPSPMREVECLQWGRNGHFLFAGTSVGRLCCWDIRKQAILWQKEHDRSVMKSLHLQEYGLETLVTGSMNGIVRVWDSSSGNCLVSIRPCDNSDTGSVSRWSETAVPQGGISNSSSVMSPLKQVPILCVRVGSTRILTSHTDGSLALCQIQLQELR</sequence>
<dbReference type="PANTHER" id="PTHR44436">
    <property type="entry name" value="F-BOX/WD REPEAT-CONTAINING PROTEIN 2"/>
    <property type="match status" value="1"/>
</dbReference>
<evidence type="ECO:0000313" key="7">
    <source>
        <dbReference type="Proteomes" id="UP000006727"/>
    </source>
</evidence>
<dbReference type="InterPro" id="IPR015943">
    <property type="entry name" value="WD40/YVTN_repeat-like_dom_sf"/>
</dbReference>
<dbReference type="PROSITE" id="PS50082">
    <property type="entry name" value="WD_REPEATS_2"/>
    <property type="match status" value="2"/>
</dbReference>
<dbReference type="InterPro" id="IPR001680">
    <property type="entry name" value="WD40_rpt"/>
</dbReference>
<evidence type="ECO:0000256" key="4">
    <source>
        <dbReference type="SAM" id="MobiDB-lite"/>
    </source>
</evidence>
<dbReference type="Gene3D" id="1.20.1280.50">
    <property type="match status" value="1"/>
</dbReference>
<accession>A0A7I4ED48</accession>
<feature type="repeat" description="WD" evidence="3">
    <location>
        <begin position="258"/>
        <end position="280"/>
    </location>
</feature>
<dbReference type="SMART" id="SM00320">
    <property type="entry name" value="WD40"/>
    <property type="match status" value="4"/>
</dbReference>
<proteinExistence type="predicted"/>
<dbReference type="InterPro" id="IPR036322">
    <property type="entry name" value="WD40_repeat_dom_sf"/>
</dbReference>
<dbReference type="Gene3D" id="2.130.10.10">
    <property type="entry name" value="YVTN repeat-like/Quinoprotein amine dehydrogenase"/>
    <property type="match status" value="1"/>
</dbReference>
<feature type="compositionally biased region" description="Basic and acidic residues" evidence="4">
    <location>
        <begin position="1"/>
        <end position="21"/>
    </location>
</feature>
<keyword evidence="7" id="KW-1185">Reference proteome</keyword>
<dbReference type="CDD" id="cd09917">
    <property type="entry name" value="F-box_SF"/>
    <property type="match status" value="1"/>
</dbReference>
<reference evidence="6" key="3">
    <citation type="submission" date="2020-12" db="UniProtKB">
        <authorList>
            <consortium name="EnsemblPlants"/>
        </authorList>
    </citation>
    <scope>IDENTIFICATION</scope>
</reference>
<dbReference type="InterPro" id="IPR001810">
    <property type="entry name" value="F-box_dom"/>
</dbReference>
<dbReference type="EnsemblPlants" id="Pp3c8_19810V3.12">
    <property type="protein sequence ID" value="Pp3c8_19810V3.12"/>
    <property type="gene ID" value="Pp3c8_19810"/>
</dbReference>
<dbReference type="Proteomes" id="UP000006727">
    <property type="component" value="Chromosome 8"/>
</dbReference>
<dbReference type="Pfam" id="PF00400">
    <property type="entry name" value="WD40"/>
    <property type="match status" value="2"/>
</dbReference>
<dbReference type="AlphaFoldDB" id="A0A7I4ED48"/>
<dbReference type="EMBL" id="ABEU02000008">
    <property type="status" value="NOT_ANNOTATED_CDS"/>
    <property type="molecule type" value="Genomic_DNA"/>
</dbReference>